<dbReference type="EMBL" id="FRAQ01000001">
    <property type="protein sequence ID" value="SHK09555.1"/>
    <property type="molecule type" value="Genomic_DNA"/>
</dbReference>
<evidence type="ECO:0000256" key="1">
    <source>
        <dbReference type="SAM" id="SignalP"/>
    </source>
</evidence>
<protein>
    <recommendedName>
        <fullName evidence="2">Transglycosylase SLT domain-containing protein</fullName>
    </recommendedName>
</protein>
<feature type="signal peptide" evidence="1">
    <location>
        <begin position="1"/>
        <end position="21"/>
    </location>
</feature>
<evidence type="ECO:0000313" key="4">
    <source>
        <dbReference type="Proteomes" id="UP000184497"/>
    </source>
</evidence>
<organism evidence="3 4">
    <name type="scientific">Marinobacter antarcticus</name>
    <dbReference type="NCBI Taxonomy" id="564117"/>
    <lineage>
        <taxon>Bacteria</taxon>
        <taxon>Pseudomonadati</taxon>
        <taxon>Pseudomonadota</taxon>
        <taxon>Gammaproteobacteria</taxon>
        <taxon>Pseudomonadales</taxon>
        <taxon>Marinobacteraceae</taxon>
        <taxon>Marinobacter</taxon>
    </lineage>
</organism>
<gene>
    <name evidence="3" type="ORF">SAMN05216369_0401</name>
</gene>
<dbReference type="Proteomes" id="UP000184497">
    <property type="component" value="Unassembled WGS sequence"/>
</dbReference>
<accession>A0A1M6PNP8</accession>
<dbReference type="STRING" id="564117.SAMN05216369_0401"/>
<dbReference type="AlphaFoldDB" id="A0A1M6PNP8"/>
<dbReference type="Pfam" id="PF01464">
    <property type="entry name" value="SLT"/>
    <property type="match status" value="1"/>
</dbReference>
<feature type="domain" description="Transglycosylase SLT" evidence="2">
    <location>
        <begin position="201"/>
        <end position="306"/>
    </location>
</feature>
<dbReference type="Gene3D" id="1.10.530.10">
    <property type="match status" value="1"/>
</dbReference>
<evidence type="ECO:0000259" key="2">
    <source>
        <dbReference type="Pfam" id="PF01464"/>
    </source>
</evidence>
<name>A0A1M6PNP8_9GAMM</name>
<sequence>MNSRFASLRQVVLIFILTALAQVPALAEENQAEDESTDTAGWTAIVRNSPYWVSQGVYTNILTIRRWVLKESGYCSSPDRHILFDMRGQFLGWISNGSDSATTQKRLNDTRQSMHEKGLTEEWIAGDSDTKGYPFALACDQPHVNLDLAVGRYLGTRASDRVWGAWDDLSFATREQPGSLHDALMYIVQRRSEQNRFALPAVLPRYLAGQILIESGGQARAHSRANAKGILQLSPPALKDCQIKPQNYWHRLAQIDCALRLMHQNARNLQPVFDERFGHLPESKRNELFVLLLVQAYHGGASRVQALLDDETLAKPAAYFASNHESFTAGDIAFGIVFHNLGRDRLGLASLYYVADVQLATEALCQTTKLKSAEFCAWK</sequence>
<dbReference type="InterPro" id="IPR008258">
    <property type="entry name" value="Transglycosylase_SLT_dom_1"/>
</dbReference>
<dbReference type="OrthoDB" id="5699584at2"/>
<dbReference type="RefSeq" id="WP_072795114.1">
    <property type="nucleotide sequence ID" value="NZ_FRAQ01000001.1"/>
</dbReference>
<dbReference type="SUPFAM" id="SSF53955">
    <property type="entry name" value="Lysozyme-like"/>
    <property type="match status" value="1"/>
</dbReference>
<keyword evidence="1" id="KW-0732">Signal</keyword>
<dbReference type="InterPro" id="IPR023346">
    <property type="entry name" value="Lysozyme-like_dom_sf"/>
</dbReference>
<evidence type="ECO:0000313" key="3">
    <source>
        <dbReference type="EMBL" id="SHK09555.1"/>
    </source>
</evidence>
<proteinExistence type="predicted"/>
<keyword evidence="4" id="KW-1185">Reference proteome</keyword>
<reference evidence="4" key="1">
    <citation type="submission" date="2016-11" db="EMBL/GenBank/DDBJ databases">
        <authorList>
            <person name="Varghese N."/>
            <person name="Submissions S."/>
        </authorList>
    </citation>
    <scope>NUCLEOTIDE SEQUENCE [LARGE SCALE GENOMIC DNA]</scope>
    <source>
        <strain evidence="4">CGMCC 1.10835</strain>
    </source>
</reference>
<feature type="chain" id="PRO_5013291362" description="Transglycosylase SLT domain-containing protein" evidence="1">
    <location>
        <begin position="22"/>
        <end position="379"/>
    </location>
</feature>